<dbReference type="PROSITE" id="PS50181">
    <property type="entry name" value="FBOX"/>
    <property type="match status" value="1"/>
</dbReference>
<dbReference type="InterPro" id="IPR001810">
    <property type="entry name" value="F-box_dom"/>
</dbReference>
<evidence type="ECO:0000313" key="3">
    <source>
        <dbReference type="Proteomes" id="UP001492380"/>
    </source>
</evidence>
<organism evidence="2 3">
    <name type="scientific">Phyllosticta capitalensis</name>
    <dbReference type="NCBI Taxonomy" id="121624"/>
    <lineage>
        <taxon>Eukaryota</taxon>
        <taxon>Fungi</taxon>
        <taxon>Dikarya</taxon>
        <taxon>Ascomycota</taxon>
        <taxon>Pezizomycotina</taxon>
        <taxon>Dothideomycetes</taxon>
        <taxon>Dothideomycetes incertae sedis</taxon>
        <taxon>Botryosphaeriales</taxon>
        <taxon>Phyllostictaceae</taxon>
        <taxon>Phyllosticta</taxon>
    </lineage>
</organism>
<evidence type="ECO:0000313" key="2">
    <source>
        <dbReference type="EMBL" id="KAK8227608.1"/>
    </source>
</evidence>
<gene>
    <name evidence="2" type="ORF">HDK90DRAFT_514110</name>
</gene>
<evidence type="ECO:0000259" key="1">
    <source>
        <dbReference type="PROSITE" id="PS50181"/>
    </source>
</evidence>
<reference evidence="2 3" key="1">
    <citation type="submission" date="2024-04" db="EMBL/GenBank/DDBJ databases">
        <title>Phyllosticta paracitricarpa is synonymous to the EU quarantine fungus P. citricarpa based on phylogenomic analyses.</title>
        <authorList>
            <consortium name="Lawrence Berkeley National Laboratory"/>
            <person name="Van Ingen-Buijs V.A."/>
            <person name="Van Westerhoven A.C."/>
            <person name="Haridas S."/>
            <person name="Skiadas P."/>
            <person name="Martin F."/>
            <person name="Groenewald J.Z."/>
            <person name="Crous P.W."/>
            <person name="Seidl M.F."/>
        </authorList>
    </citation>
    <scope>NUCLEOTIDE SEQUENCE [LARGE SCALE GENOMIC DNA]</scope>
    <source>
        <strain evidence="2 3">CBS 123374</strain>
    </source>
</reference>
<name>A0ABR1YFU6_9PEZI</name>
<sequence>MTLLEGLPTEIVSLIGDQMDPSSLVKLRSTSRTMNDHLSFNIKRLFKELWCPLNLPKMEEIFWLMRQPLANSVQSLIWIRPDGAFMESTRESSLFPWTLTGYVEGTAVKLFCGMWMSAGGFRNLRSIGWMPEEAYWAESDNDVLESYLSRGDMSFWSAVVKKIRKPVEVRVYERKNVYWGFSWTGIKETTTGAFVRTSFPIEVINSTDDDCSLYGWLTLSICLHHLSRLQDKLQSYFGSLELHRTIVESYYLGDLEPVSVKISESKIVHQLRSHLFSGGDIPANFTQSVRSLSILNCSLEAQEHSDVVGYFAGLRDHGQLRSFQFERNRVQHGYEIGGDLTFDWENDGRQDDGARLQGVIDDLGMEMALTKAIDCIHVPQEPLAAKVAEREALYARMIMSPPPLDETDSDSDDSSSE</sequence>
<dbReference type="EMBL" id="JBBWRZ010000010">
    <property type="protein sequence ID" value="KAK8227608.1"/>
    <property type="molecule type" value="Genomic_DNA"/>
</dbReference>
<comment type="caution">
    <text evidence="2">The sequence shown here is derived from an EMBL/GenBank/DDBJ whole genome shotgun (WGS) entry which is preliminary data.</text>
</comment>
<dbReference type="Proteomes" id="UP001492380">
    <property type="component" value="Unassembled WGS sequence"/>
</dbReference>
<accession>A0ABR1YFU6</accession>
<feature type="domain" description="F-box" evidence="1">
    <location>
        <begin position="1"/>
        <end position="49"/>
    </location>
</feature>
<keyword evidence="3" id="KW-1185">Reference proteome</keyword>
<protein>
    <recommendedName>
        <fullName evidence="1">F-box domain-containing protein</fullName>
    </recommendedName>
</protein>
<proteinExistence type="predicted"/>